<evidence type="ECO:0000313" key="2">
    <source>
        <dbReference type="EMBL" id="KAK8159366.1"/>
    </source>
</evidence>
<dbReference type="Pfam" id="PF26639">
    <property type="entry name" value="Het-6_barrel"/>
    <property type="match status" value="1"/>
</dbReference>
<dbReference type="EMBL" id="JBBWUH010000008">
    <property type="protein sequence ID" value="KAK8159366.1"/>
    <property type="molecule type" value="Genomic_DNA"/>
</dbReference>
<dbReference type="InterPro" id="IPR052895">
    <property type="entry name" value="HetReg/Transcr_Mod"/>
</dbReference>
<organism evidence="2 3">
    <name type="scientific">Phyllosticta citrichinensis</name>
    <dbReference type="NCBI Taxonomy" id="1130410"/>
    <lineage>
        <taxon>Eukaryota</taxon>
        <taxon>Fungi</taxon>
        <taxon>Dikarya</taxon>
        <taxon>Ascomycota</taxon>
        <taxon>Pezizomycotina</taxon>
        <taxon>Dothideomycetes</taxon>
        <taxon>Dothideomycetes incertae sedis</taxon>
        <taxon>Botryosphaeriales</taxon>
        <taxon>Phyllostictaceae</taxon>
        <taxon>Phyllosticta</taxon>
    </lineage>
</organism>
<keyword evidence="3" id="KW-1185">Reference proteome</keyword>
<sequence length="490" mass="55882">MAQQNLEYQYSPLEGPGSFRILKLLPGDRQDRPRIEIFQASVDENPDYEAVSYVWGHGGQRFSVLCESSEAEVKVNSNCMRALKDLRYSDKPRNLWIDAICINQEFVEEKNHQVKLMDKIYKHASRVLICPVPYIGWHRGTIIHTFFHVNRARSKRNEQQLVIPTRFRQEYHDLQQEDQDLFRLEREESLRPDRLMASSTWFGRTWVIQEAALAKEAVMVFENTEIPLGEILEVLEVEAAKDPCANQPKKSNGLAILCQIDLHRSLLLLSNKSLLQLAYQSRASKATIPEDKLYALVGIASDGDDFRDGVDYGKPTGSVFAEFSQKFIKKTRNLDLLSITSASLVSERLVSWAVQWDKLDVNYASILDPMGSRKLYNACDRFTLTKEQKPSESSTLCLRGIMFDSITKAFTDAFQTSRGHKGHIRRKSGSCAKGDMVCIFSGGAVPYLVRKVPGDEWKCWFIGEAFVEDIMAGEAMKGLEEKDLQDFRLV</sequence>
<protein>
    <submittedName>
        <fullName evidence="2">Heterokaryon incompatibility protein-domain-containing protein</fullName>
    </submittedName>
</protein>
<reference evidence="2 3" key="1">
    <citation type="journal article" date="2022" name="G3 (Bethesda)">
        <title>Enemy or ally: a genomic approach to elucidate the lifestyle of Phyllosticta citrichinaensis.</title>
        <authorList>
            <person name="Buijs V.A."/>
            <person name="Groenewald J.Z."/>
            <person name="Haridas S."/>
            <person name="LaButti K.M."/>
            <person name="Lipzen A."/>
            <person name="Martin F.M."/>
            <person name="Barry K."/>
            <person name="Grigoriev I.V."/>
            <person name="Crous P.W."/>
            <person name="Seidl M.F."/>
        </authorList>
    </citation>
    <scope>NUCLEOTIDE SEQUENCE [LARGE SCALE GENOMIC DNA]</scope>
    <source>
        <strain evidence="2 3">CBS 129764</strain>
    </source>
</reference>
<proteinExistence type="predicted"/>
<dbReference type="Proteomes" id="UP001456524">
    <property type="component" value="Unassembled WGS sequence"/>
</dbReference>
<dbReference type="InterPro" id="IPR010730">
    <property type="entry name" value="HET"/>
</dbReference>
<evidence type="ECO:0000313" key="3">
    <source>
        <dbReference type="Proteomes" id="UP001456524"/>
    </source>
</evidence>
<comment type="caution">
    <text evidence="2">The sequence shown here is derived from an EMBL/GenBank/DDBJ whole genome shotgun (WGS) entry which is preliminary data.</text>
</comment>
<feature type="domain" description="Heterokaryon incompatibility" evidence="1">
    <location>
        <begin position="48"/>
        <end position="210"/>
    </location>
</feature>
<name>A0ABR1XKV0_9PEZI</name>
<dbReference type="PANTHER" id="PTHR24148">
    <property type="entry name" value="ANKYRIN REPEAT DOMAIN-CONTAINING PROTEIN 39 HOMOLOG-RELATED"/>
    <property type="match status" value="1"/>
</dbReference>
<accession>A0ABR1XKV0</accession>
<evidence type="ECO:0000259" key="1">
    <source>
        <dbReference type="Pfam" id="PF06985"/>
    </source>
</evidence>
<dbReference type="PANTHER" id="PTHR24148:SF64">
    <property type="entry name" value="HETEROKARYON INCOMPATIBILITY DOMAIN-CONTAINING PROTEIN"/>
    <property type="match status" value="1"/>
</dbReference>
<dbReference type="Pfam" id="PF06985">
    <property type="entry name" value="HET"/>
    <property type="match status" value="1"/>
</dbReference>
<gene>
    <name evidence="2" type="ORF">IWX90DRAFT_298747</name>
</gene>